<dbReference type="VEuPathDB" id="PlasmoDB:PCYB_004420"/>
<dbReference type="InterPro" id="IPR008780">
    <property type="entry name" value="Plasmodium_Vir"/>
</dbReference>
<organism evidence="1 2">
    <name type="scientific">Plasmodium cynomolgi (strain B)</name>
    <dbReference type="NCBI Taxonomy" id="1120755"/>
    <lineage>
        <taxon>Eukaryota</taxon>
        <taxon>Sar</taxon>
        <taxon>Alveolata</taxon>
        <taxon>Apicomplexa</taxon>
        <taxon>Aconoidasida</taxon>
        <taxon>Haemosporida</taxon>
        <taxon>Plasmodiidae</taxon>
        <taxon>Plasmodium</taxon>
        <taxon>Plasmodium (Plasmodium)</taxon>
    </lineage>
</organism>
<dbReference type="GeneID" id="14696235"/>
<dbReference type="Proteomes" id="UP000006319">
    <property type="component" value="Unassembled WGS sequence"/>
</dbReference>
<name>K6UNQ0_PLACD</name>
<accession>K6UNQ0</accession>
<proteinExistence type="predicted"/>
<feature type="non-terminal residue" evidence="1">
    <location>
        <position position="1"/>
    </location>
</feature>
<dbReference type="EMBL" id="DF157606">
    <property type="protein sequence ID" value="GAB69693.1"/>
    <property type="molecule type" value="Genomic_DNA"/>
</dbReference>
<gene>
    <name evidence="1" type="ORF">PCYB_004420</name>
</gene>
<dbReference type="AlphaFoldDB" id="K6UNQ0"/>
<dbReference type="KEGG" id="pcy:PCYB_004420"/>
<evidence type="ECO:0008006" key="3">
    <source>
        <dbReference type="Google" id="ProtNLM"/>
    </source>
</evidence>
<evidence type="ECO:0000313" key="1">
    <source>
        <dbReference type="EMBL" id="GAB69693.1"/>
    </source>
</evidence>
<sequence>YVYSKIDLYDHFEKKCVNEDSRTCPNFYNLCKIYHPKDVLPRINCHNALKDKYILPSAVTIIEKPQSAEGLVSAELTRENTFSNDSPRETANSSPIPSFGNALLGIVATFNDI</sequence>
<dbReference type="RefSeq" id="XP_004227911.1">
    <property type="nucleotide sequence ID" value="XM_004227863.1"/>
</dbReference>
<keyword evidence="2" id="KW-1185">Reference proteome</keyword>
<evidence type="ECO:0000313" key="2">
    <source>
        <dbReference type="Proteomes" id="UP000006319"/>
    </source>
</evidence>
<dbReference type="Pfam" id="PF05795">
    <property type="entry name" value="Plasmodium_Vir"/>
    <property type="match status" value="1"/>
</dbReference>
<feature type="non-terminal residue" evidence="1">
    <location>
        <position position="113"/>
    </location>
</feature>
<reference evidence="1 2" key="1">
    <citation type="journal article" date="2012" name="Nat. Genet.">
        <title>Plasmodium cynomolgi genome sequences provide insight into Plasmodium vivax and the monkey malaria clade.</title>
        <authorList>
            <person name="Tachibana S."/>
            <person name="Sullivan S.A."/>
            <person name="Kawai S."/>
            <person name="Nakamura S."/>
            <person name="Kim H.R."/>
            <person name="Goto N."/>
            <person name="Arisue N."/>
            <person name="Palacpac N.M.Q."/>
            <person name="Honma H."/>
            <person name="Yagi M."/>
            <person name="Tougan T."/>
            <person name="Katakai Y."/>
            <person name="Kaneko O."/>
            <person name="Mita T."/>
            <person name="Kita K."/>
            <person name="Yasutomi Y."/>
            <person name="Sutton P.L."/>
            <person name="Shakhbatyan R."/>
            <person name="Horii T."/>
            <person name="Yasunaga T."/>
            <person name="Barnwell J.W."/>
            <person name="Escalante A.A."/>
            <person name="Carlton J.M."/>
            <person name="Tanabe K."/>
        </authorList>
    </citation>
    <scope>NUCLEOTIDE SEQUENCE [LARGE SCALE GENOMIC DNA]</scope>
    <source>
        <strain evidence="1 2">B</strain>
    </source>
</reference>
<protein>
    <recommendedName>
        <fullName evidence="3">CYIR protein</fullName>
    </recommendedName>
</protein>